<dbReference type="AlphaFoldDB" id="A0A6B3NCI2"/>
<dbReference type="EMBL" id="JAAHFQ010000764">
    <property type="protein sequence ID" value="NER31256.1"/>
    <property type="molecule type" value="Genomic_DNA"/>
</dbReference>
<dbReference type="SUPFAM" id="SSF51430">
    <property type="entry name" value="NAD(P)-linked oxidoreductase"/>
    <property type="match status" value="1"/>
</dbReference>
<proteinExistence type="predicted"/>
<dbReference type="PANTHER" id="PTHR43147">
    <property type="entry name" value="PROTEIN TAS"/>
    <property type="match status" value="1"/>
</dbReference>
<dbReference type="Pfam" id="PF00248">
    <property type="entry name" value="Aldo_ket_red"/>
    <property type="match status" value="1"/>
</dbReference>
<feature type="non-terminal residue" evidence="2">
    <location>
        <position position="1"/>
    </location>
</feature>
<dbReference type="PANTHER" id="PTHR43147:SF2">
    <property type="entry name" value="NADP-DEPENDENT OXIDOREDUCTASE DOMAIN-CONTAINING PROTEIN"/>
    <property type="match status" value="1"/>
</dbReference>
<reference evidence="2" key="1">
    <citation type="submission" date="2019-11" db="EMBL/GenBank/DDBJ databases">
        <title>Genomic insights into an expanded diversity of filamentous marine cyanobacteria reveals the extraordinary biosynthetic potential of Moorea and Okeania.</title>
        <authorList>
            <person name="Ferreira Leao T."/>
            <person name="Wang M."/>
            <person name="Moss N."/>
            <person name="Da Silva R."/>
            <person name="Sanders J."/>
            <person name="Nurk S."/>
            <person name="Gurevich A."/>
            <person name="Humphrey G."/>
            <person name="Reher R."/>
            <person name="Zhu Q."/>
            <person name="Belda-Ferre P."/>
            <person name="Glukhov E."/>
            <person name="Rex R."/>
            <person name="Dorrestein P.C."/>
            <person name="Knight R."/>
            <person name="Pevzner P."/>
            <person name="Gerwick W.H."/>
            <person name="Gerwick L."/>
        </authorList>
    </citation>
    <scope>NUCLEOTIDE SEQUENCE</scope>
    <source>
        <strain evidence="2">SIO1C4</strain>
    </source>
</reference>
<protein>
    <submittedName>
        <fullName evidence="2">Aldo/keto reductase</fullName>
    </submittedName>
</protein>
<comment type="caution">
    <text evidence="2">The sequence shown here is derived from an EMBL/GenBank/DDBJ whole genome shotgun (WGS) entry which is preliminary data.</text>
</comment>
<feature type="domain" description="NADP-dependent oxidoreductase" evidence="1">
    <location>
        <begin position="8"/>
        <end position="81"/>
    </location>
</feature>
<gene>
    <name evidence="2" type="ORF">F6J89_27470</name>
</gene>
<evidence type="ECO:0000313" key="2">
    <source>
        <dbReference type="EMBL" id="NER31256.1"/>
    </source>
</evidence>
<dbReference type="Gene3D" id="3.20.20.100">
    <property type="entry name" value="NADP-dependent oxidoreductase domain"/>
    <property type="match status" value="1"/>
</dbReference>
<accession>A0A6B3NCI2</accession>
<name>A0A6B3NCI2_9CYAN</name>
<dbReference type="InterPro" id="IPR023210">
    <property type="entry name" value="NADP_OxRdtase_dom"/>
</dbReference>
<dbReference type="InterPro" id="IPR036812">
    <property type="entry name" value="NAD(P)_OxRdtase_dom_sf"/>
</dbReference>
<evidence type="ECO:0000259" key="1">
    <source>
        <dbReference type="Pfam" id="PF00248"/>
    </source>
</evidence>
<sequence length="100" mass="11261">MVDAWGDWSLFQELLSTLKLIADKYAVSISNLALRYILDQPTLAGVIVGARLGISSHLDDNARVFDLSLDTHDYSQIEAVLEKSRNLYQLIGDCGDEYRR</sequence>
<organism evidence="2">
    <name type="scientific">Symploca sp. SIO1C4</name>
    <dbReference type="NCBI Taxonomy" id="2607765"/>
    <lineage>
        <taxon>Bacteria</taxon>
        <taxon>Bacillati</taxon>
        <taxon>Cyanobacteriota</taxon>
        <taxon>Cyanophyceae</taxon>
        <taxon>Coleofasciculales</taxon>
        <taxon>Coleofasciculaceae</taxon>
        <taxon>Symploca</taxon>
    </lineage>
</organism>